<evidence type="ECO:0000313" key="6">
    <source>
        <dbReference type="Proteomes" id="UP001165289"/>
    </source>
</evidence>
<keyword evidence="6" id="KW-1185">Reference proteome</keyword>
<dbReference type="EMBL" id="JAKMXF010000299">
    <property type="protein sequence ID" value="KAI6652207.1"/>
    <property type="molecule type" value="Genomic_DNA"/>
</dbReference>
<dbReference type="Pfam" id="PF17820">
    <property type="entry name" value="PDZ_6"/>
    <property type="match status" value="1"/>
</dbReference>
<dbReference type="Gene3D" id="6.10.140.1710">
    <property type="match status" value="1"/>
</dbReference>
<proteinExistence type="inferred from homology"/>
<organism evidence="5 6">
    <name type="scientific">Oopsacas minuta</name>
    <dbReference type="NCBI Taxonomy" id="111878"/>
    <lineage>
        <taxon>Eukaryota</taxon>
        <taxon>Metazoa</taxon>
        <taxon>Porifera</taxon>
        <taxon>Hexactinellida</taxon>
        <taxon>Hexasterophora</taxon>
        <taxon>Lyssacinosida</taxon>
        <taxon>Leucopsacidae</taxon>
        <taxon>Oopsacas</taxon>
    </lineage>
</organism>
<dbReference type="PANTHER" id="PTHR12651:SF1">
    <property type="entry name" value="26S PROTEASOME NON-ATPASE REGULATORY SUBUNIT 9"/>
    <property type="match status" value="1"/>
</dbReference>
<dbReference type="GO" id="GO:0000502">
    <property type="term" value="C:proteasome complex"/>
    <property type="evidence" value="ECO:0007669"/>
    <property type="project" value="UniProtKB-KW"/>
</dbReference>
<dbReference type="Proteomes" id="UP001165289">
    <property type="component" value="Unassembled WGS sequence"/>
</dbReference>
<gene>
    <name evidence="5" type="ORF">LOD99_7224</name>
</gene>
<evidence type="ECO:0000259" key="4">
    <source>
        <dbReference type="Pfam" id="PF18265"/>
    </source>
</evidence>
<dbReference type="GO" id="GO:0005634">
    <property type="term" value="C:nucleus"/>
    <property type="evidence" value="ECO:0007669"/>
    <property type="project" value="TreeGrafter"/>
</dbReference>
<reference evidence="5 6" key="1">
    <citation type="journal article" date="2023" name="BMC Biol.">
        <title>The compact genome of the sponge Oopsacas minuta (Hexactinellida) is lacking key metazoan core genes.</title>
        <authorList>
            <person name="Santini S."/>
            <person name="Schenkelaars Q."/>
            <person name="Jourda C."/>
            <person name="Duchesne M."/>
            <person name="Belahbib H."/>
            <person name="Rocher C."/>
            <person name="Selva M."/>
            <person name="Riesgo A."/>
            <person name="Vervoort M."/>
            <person name="Leys S.P."/>
            <person name="Kodjabachian L."/>
            <person name="Le Bivic A."/>
            <person name="Borchiellini C."/>
            <person name="Claverie J.M."/>
            <person name="Renard E."/>
        </authorList>
    </citation>
    <scope>NUCLEOTIDE SEQUENCE [LARGE SCALE GENOMIC DNA]</scope>
    <source>
        <strain evidence="5">SPO-2</strain>
    </source>
</reference>
<evidence type="ECO:0000256" key="1">
    <source>
        <dbReference type="ARBA" id="ARBA00005256"/>
    </source>
</evidence>
<dbReference type="FunFam" id="2.30.42.10:FF:000107">
    <property type="entry name" value="26S proteasome non-ATPase regulatory subunit 9"/>
    <property type="match status" value="1"/>
</dbReference>
<dbReference type="InterPro" id="IPR041489">
    <property type="entry name" value="PDZ_6"/>
</dbReference>
<keyword evidence="2" id="KW-0143">Chaperone</keyword>
<dbReference type="GO" id="GO:0070682">
    <property type="term" value="P:proteasome regulatory particle assembly"/>
    <property type="evidence" value="ECO:0007669"/>
    <property type="project" value="InterPro"/>
</dbReference>
<dbReference type="AlphaFoldDB" id="A0AAV7JTU6"/>
<feature type="domain" description="Nas2 N-terminal" evidence="4">
    <location>
        <begin position="17"/>
        <end position="95"/>
    </location>
</feature>
<dbReference type="PANTHER" id="PTHR12651">
    <property type="entry name" value="26S PROTEASOME NON-ATPASE REGULATORY SUBUNIT 9"/>
    <property type="match status" value="1"/>
</dbReference>
<accession>A0AAV7JTU6</accession>
<keyword evidence="5" id="KW-0647">Proteasome</keyword>
<comment type="caution">
    <text evidence="5">The sequence shown here is derived from an EMBL/GenBank/DDBJ whole genome shotgun (WGS) entry which is preliminary data.</text>
</comment>
<evidence type="ECO:0000256" key="2">
    <source>
        <dbReference type="ARBA" id="ARBA00023186"/>
    </source>
</evidence>
<comment type="similarity">
    <text evidence="1">Belongs to the proteasome subunit p27 family.</text>
</comment>
<evidence type="ECO:0000259" key="3">
    <source>
        <dbReference type="Pfam" id="PF17820"/>
    </source>
</evidence>
<dbReference type="SUPFAM" id="SSF50156">
    <property type="entry name" value="PDZ domain-like"/>
    <property type="match status" value="1"/>
</dbReference>
<dbReference type="InterPro" id="IPR036034">
    <property type="entry name" value="PDZ_sf"/>
</dbReference>
<protein>
    <submittedName>
        <fullName evidence="5">26S proteasome non-ATPase regulatory subunit 9-like</fullName>
    </submittedName>
</protein>
<feature type="domain" description="PDZ" evidence="3">
    <location>
        <begin position="130"/>
        <end position="183"/>
    </location>
</feature>
<dbReference type="InterPro" id="IPR035269">
    <property type="entry name" value="PSMD9"/>
</dbReference>
<dbReference type="Gene3D" id="2.30.42.10">
    <property type="match status" value="1"/>
</dbReference>
<name>A0AAV7JTU6_9METZ</name>
<dbReference type="GO" id="GO:0005737">
    <property type="term" value="C:cytoplasm"/>
    <property type="evidence" value="ECO:0007669"/>
    <property type="project" value="TreeGrafter"/>
</dbReference>
<sequence>MAEIEVLESGFENLSATELMSKKSGIEGEIHELLQGLDAQGGVGMKGSLIDSEKFPRNDIDLYAVRSARQRVIRLRNDHKSVMKEIENKLHELHAESKLNKLLQTDTQTITRDTGGNKEILEKTFARISMVSYGSPADKAELKNGDLLIEFGSVNITNFSGIGDIGRVVQHSEGARVSVQVLRGEKRVGLSLEPKRWSGRGLLGCMVNPI</sequence>
<dbReference type="InterPro" id="IPR040815">
    <property type="entry name" value="Nas2_N"/>
</dbReference>
<dbReference type="Pfam" id="PF18265">
    <property type="entry name" value="Nas2_N"/>
    <property type="match status" value="1"/>
</dbReference>
<evidence type="ECO:0000313" key="5">
    <source>
        <dbReference type="EMBL" id="KAI6652207.1"/>
    </source>
</evidence>